<feature type="domain" description="TmcB/TmcC TPR repeats" evidence="2">
    <location>
        <begin position="368"/>
        <end position="415"/>
    </location>
</feature>
<gene>
    <name evidence="3" type="ORF">GOP47_0026020</name>
</gene>
<dbReference type="SUPFAM" id="SSF48452">
    <property type="entry name" value="TPR-like"/>
    <property type="match status" value="1"/>
</dbReference>
<dbReference type="OrthoDB" id="439046at2759"/>
<accession>A0A9D4U3W7</accession>
<dbReference type="InterPro" id="IPR057352">
    <property type="entry name" value="TPR_TmcB/C"/>
</dbReference>
<evidence type="ECO:0000259" key="2">
    <source>
        <dbReference type="Pfam" id="PF25474"/>
    </source>
</evidence>
<name>A0A9D4U3W7_ADICA</name>
<dbReference type="AlphaFoldDB" id="A0A9D4U3W7"/>
<feature type="region of interest" description="Disordered" evidence="1">
    <location>
        <begin position="474"/>
        <end position="495"/>
    </location>
</feature>
<dbReference type="EMBL" id="JABFUD020000025">
    <property type="protein sequence ID" value="KAI5059701.1"/>
    <property type="molecule type" value="Genomic_DNA"/>
</dbReference>
<dbReference type="Proteomes" id="UP000886520">
    <property type="component" value="Chromosome 25"/>
</dbReference>
<dbReference type="PANTHER" id="PTHR26312:SF222">
    <property type="entry name" value="EXPRESSED PROTEIN"/>
    <property type="match status" value="1"/>
</dbReference>
<dbReference type="Gene3D" id="1.25.40.10">
    <property type="entry name" value="Tetratricopeptide repeat domain"/>
    <property type="match status" value="1"/>
</dbReference>
<protein>
    <recommendedName>
        <fullName evidence="2">TmcB/TmcC TPR repeats domain-containing protein</fullName>
    </recommendedName>
</protein>
<keyword evidence="4" id="KW-1185">Reference proteome</keyword>
<dbReference type="PANTHER" id="PTHR26312">
    <property type="entry name" value="TETRATRICOPEPTIDE REPEAT PROTEIN 5"/>
    <property type="match status" value="1"/>
</dbReference>
<proteinExistence type="predicted"/>
<reference evidence="3" key="1">
    <citation type="submission" date="2021-01" db="EMBL/GenBank/DDBJ databases">
        <title>Adiantum capillus-veneris genome.</title>
        <authorList>
            <person name="Fang Y."/>
            <person name="Liao Q."/>
        </authorList>
    </citation>
    <scope>NUCLEOTIDE SEQUENCE</scope>
    <source>
        <strain evidence="3">H3</strain>
        <tissue evidence="3">Leaf</tissue>
    </source>
</reference>
<feature type="region of interest" description="Disordered" evidence="1">
    <location>
        <begin position="20"/>
        <end position="39"/>
    </location>
</feature>
<evidence type="ECO:0000313" key="3">
    <source>
        <dbReference type="EMBL" id="KAI5059701.1"/>
    </source>
</evidence>
<sequence length="495" mass="52734">MQTTAMLLRSSSTPLLDCLHASPLSHSEPSPDCKNEGDLTAGDGQAPLCVSLHTSRGGPHLPHPHMHLDSQYFPPAKLSGWASCVESPVGLPPSNHVRKVQSENDLCSLGGGGSVTSARVAANTLLQDSLVDECFPGSAIESYSSCCYLPHVKKGRAFLPLSRRRSLGSLPSELPSVFFCADSTDSDFAILEEGELSPSLSSVASEADENGETQSCIFDKIALPVSNSVHSKHCGGIEHNARHVGGKSFMGLLEKDIVKAPASCQRDGVLWAGLDEVDMVASSSGRQELDMVLRQSQLTSAMTRNGMVSTLSRDICGSTSSSHYVCDGDKLEVAHNGGDGGHGARPPVNVSGGGGGGGGDAGGRGSGSSEVADQHYQRVLQKDPGNYLLLRNYAQYLADVKHDYRKAEEFFQRAILASPSDGELLGQYAKMLWEVKHDTERAADYFERAVQAAPDNSYVMAAYASFLWSSEEEEEEQESTDYSTSFPSLVSAGLA</sequence>
<dbReference type="InterPro" id="IPR011990">
    <property type="entry name" value="TPR-like_helical_dom_sf"/>
</dbReference>
<comment type="caution">
    <text evidence="3">The sequence shown here is derived from an EMBL/GenBank/DDBJ whole genome shotgun (WGS) entry which is preliminary data.</text>
</comment>
<evidence type="ECO:0000256" key="1">
    <source>
        <dbReference type="SAM" id="MobiDB-lite"/>
    </source>
</evidence>
<evidence type="ECO:0000313" key="4">
    <source>
        <dbReference type="Proteomes" id="UP000886520"/>
    </source>
</evidence>
<feature type="region of interest" description="Disordered" evidence="1">
    <location>
        <begin position="337"/>
        <end position="371"/>
    </location>
</feature>
<feature type="compositionally biased region" description="Gly residues" evidence="1">
    <location>
        <begin position="351"/>
        <end position="366"/>
    </location>
</feature>
<dbReference type="Pfam" id="PF25474">
    <property type="entry name" value="TPR_TmcB"/>
    <property type="match status" value="1"/>
</dbReference>
<organism evidence="3 4">
    <name type="scientific">Adiantum capillus-veneris</name>
    <name type="common">Maidenhair fern</name>
    <dbReference type="NCBI Taxonomy" id="13818"/>
    <lineage>
        <taxon>Eukaryota</taxon>
        <taxon>Viridiplantae</taxon>
        <taxon>Streptophyta</taxon>
        <taxon>Embryophyta</taxon>
        <taxon>Tracheophyta</taxon>
        <taxon>Polypodiopsida</taxon>
        <taxon>Polypodiidae</taxon>
        <taxon>Polypodiales</taxon>
        <taxon>Pteridineae</taxon>
        <taxon>Pteridaceae</taxon>
        <taxon>Vittarioideae</taxon>
        <taxon>Adiantum</taxon>
    </lineage>
</organism>